<gene>
    <name evidence="2" type="ORF">GPICK_10045</name>
</gene>
<keyword evidence="3" id="KW-1185">Reference proteome</keyword>
<evidence type="ECO:0000256" key="1">
    <source>
        <dbReference type="SAM" id="MobiDB-lite"/>
    </source>
</evidence>
<organism evidence="2 3">
    <name type="scientific">Geobacter pickeringii</name>
    <dbReference type="NCBI Taxonomy" id="345632"/>
    <lineage>
        <taxon>Bacteria</taxon>
        <taxon>Pseudomonadati</taxon>
        <taxon>Thermodesulfobacteriota</taxon>
        <taxon>Desulfuromonadia</taxon>
        <taxon>Geobacterales</taxon>
        <taxon>Geobacteraceae</taxon>
        <taxon>Geobacter</taxon>
    </lineage>
</organism>
<dbReference type="Proteomes" id="UP000057609">
    <property type="component" value="Chromosome"/>
</dbReference>
<evidence type="ECO:0000313" key="2">
    <source>
        <dbReference type="EMBL" id="AJE03647.1"/>
    </source>
</evidence>
<dbReference type="OrthoDB" id="5398546at2"/>
<evidence type="ECO:0000313" key="3">
    <source>
        <dbReference type="Proteomes" id="UP000057609"/>
    </source>
</evidence>
<accession>A0A0B5BAP1</accession>
<proteinExistence type="predicted"/>
<name>A0A0B5BAP1_9BACT</name>
<protein>
    <submittedName>
        <fullName evidence="2">Uncharacterized protein</fullName>
    </submittedName>
</protein>
<dbReference type="HOGENOM" id="CLU_2716693_0_0_7"/>
<dbReference type="KEGG" id="gpi:GPICK_10045"/>
<dbReference type="EMBL" id="CP009788">
    <property type="protein sequence ID" value="AJE03647.1"/>
    <property type="molecule type" value="Genomic_DNA"/>
</dbReference>
<feature type="region of interest" description="Disordered" evidence="1">
    <location>
        <begin position="50"/>
        <end position="72"/>
    </location>
</feature>
<dbReference type="RefSeq" id="WP_039742790.1">
    <property type="nucleotide sequence ID" value="NZ_CP009788.1"/>
</dbReference>
<reference evidence="2 3" key="1">
    <citation type="journal article" date="2015" name="Genome Announc.">
        <title>Complete Genome of Geobacter pickeringii G13T, a Metal-Reducing Isolate from Sedimentary Kaolin Deposits.</title>
        <authorList>
            <person name="Badalamenti J.P."/>
            <person name="Bond D.R."/>
        </authorList>
    </citation>
    <scope>NUCLEOTIDE SEQUENCE [LARGE SCALE GENOMIC DNA]</scope>
    <source>
        <strain evidence="2 3">G13</strain>
    </source>
</reference>
<sequence length="72" mass="8054">MRDSDLLPRYFISTALQAMEQAHAQNHDIRVASHISRAIAALHDLMHQASAPRGTNNAPYDPHEMDEFNSAV</sequence>
<dbReference type="AlphaFoldDB" id="A0A0B5BAP1"/>